<protein>
    <recommendedName>
        <fullName evidence="2">UPF0473 protein SAMN05192585_12626</fullName>
    </recommendedName>
</protein>
<comment type="similarity">
    <text evidence="1 2">Belongs to the UPF0473 family.</text>
</comment>
<dbReference type="AlphaFoldDB" id="A0A1H0D373"/>
<dbReference type="Pfam" id="PF06949">
    <property type="entry name" value="DUF1292"/>
    <property type="match status" value="1"/>
</dbReference>
<dbReference type="HAMAP" id="MF_01448">
    <property type="entry name" value="UPF0473"/>
    <property type="match status" value="1"/>
</dbReference>
<accession>A0A1H0D373</accession>
<keyword evidence="4" id="KW-1185">Reference proteome</keyword>
<dbReference type="PANTHER" id="PTHR40066:SF1">
    <property type="entry name" value="UPF0473 PROTEIN CBO2561_CLC_2432"/>
    <property type="match status" value="1"/>
</dbReference>
<dbReference type="InterPro" id="IPR009711">
    <property type="entry name" value="UPF0473"/>
</dbReference>
<evidence type="ECO:0000313" key="4">
    <source>
        <dbReference type="Proteomes" id="UP000199182"/>
    </source>
</evidence>
<reference evidence="3 4" key="1">
    <citation type="submission" date="2016-10" db="EMBL/GenBank/DDBJ databases">
        <authorList>
            <person name="de Groot N.N."/>
        </authorList>
    </citation>
    <scope>NUCLEOTIDE SEQUENCE [LARGE SCALE GENOMIC DNA]</scope>
    <source>
        <strain evidence="3 4">CGMCC 1.5012</strain>
    </source>
</reference>
<dbReference type="STRING" id="258515.SAMN05192585_12626"/>
<dbReference type="Proteomes" id="UP000199182">
    <property type="component" value="Unassembled WGS sequence"/>
</dbReference>
<evidence type="ECO:0000256" key="1">
    <source>
        <dbReference type="ARBA" id="ARBA00008439"/>
    </source>
</evidence>
<name>A0A1H0D373_9FIRM</name>
<gene>
    <name evidence="3" type="ORF">SAMN05192585_12626</name>
</gene>
<dbReference type="PANTHER" id="PTHR40066">
    <property type="entry name" value="UPF0473 PROTEIN CBO2561/CLC_2432"/>
    <property type="match status" value="1"/>
</dbReference>
<dbReference type="RefSeq" id="WP_162840396.1">
    <property type="nucleotide sequence ID" value="NZ_FNID01000026.1"/>
</dbReference>
<dbReference type="EMBL" id="FNID01000026">
    <property type="protein sequence ID" value="SDN64623.1"/>
    <property type="molecule type" value="Genomic_DNA"/>
</dbReference>
<sequence length="99" mass="11634">MSDEMEFGPNILSLTDEDGNEHEFEILDELDVDDKHYVALLPANEEDFEDEEDDGQLIVLRSEEEDGEEFLAYIEDEEEFNKIAAMFVERLSDEYDFEE</sequence>
<evidence type="ECO:0000256" key="2">
    <source>
        <dbReference type="HAMAP-Rule" id="MF_01448"/>
    </source>
</evidence>
<organism evidence="3 4">
    <name type="scientific">Acetanaerobacterium elongatum</name>
    <dbReference type="NCBI Taxonomy" id="258515"/>
    <lineage>
        <taxon>Bacteria</taxon>
        <taxon>Bacillati</taxon>
        <taxon>Bacillota</taxon>
        <taxon>Clostridia</taxon>
        <taxon>Eubacteriales</taxon>
        <taxon>Oscillospiraceae</taxon>
        <taxon>Acetanaerobacterium</taxon>
    </lineage>
</organism>
<proteinExistence type="inferred from homology"/>
<evidence type="ECO:0000313" key="3">
    <source>
        <dbReference type="EMBL" id="SDN64623.1"/>
    </source>
</evidence>